<keyword evidence="16" id="KW-1185">Reference proteome</keyword>
<dbReference type="Gene3D" id="2.60.40.10">
    <property type="entry name" value="Immunoglobulins"/>
    <property type="match status" value="3"/>
</dbReference>
<dbReference type="GO" id="GO:0071222">
    <property type="term" value="P:cellular response to lipopolysaccharide"/>
    <property type="evidence" value="ECO:0007669"/>
    <property type="project" value="TreeGrafter"/>
</dbReference>
<dbReference type="FunFam" id="2.60.40.10:FF:001310">
    <property type="entry name" value="HERV-H LTR-associating 2"/>
    <property type="match status" value="1"/>
</dbReference>
<dbReference type="Ensembl" id="ENSCATT00000039996.1">
    <property type="protein sequence ID" value="ENSCATP00000015840.1"/>
    <property type="gene ID" value="ENSCATG00000031841.1"/>
</dbReference>
<evidence type="ECO:0000313" key="16">
    <source>
        <dbReference type="Proteomes" id="UP000233060"/>
    </source>
</evidence>
<feature type="domain" description="Ig-like" evidence="14">
    <location>
        <begin position="158"/>
        <end position="223"/>
    </location>
</feature>
<comment type="subcellular location">
    <subcellularLocation>
        <location evidence="1">Cell membrane</location>
        <topology evidence="1">Single-pass type I membrane protein</topology>
    </subcellularLocation>
</comment>
<feature type="compositionally biased region" description="Basic and acidic residues" evidence="11">
    <location>
        <begin position="386"/>
        <end position="403"/>
    </location>
</feature>
<keyword evidence="2" id="KW-1003">Cell membrane</keyword>
<feature type="region of interest" description="Disordered" evidence="11">
    <location>
        <begin position="386"/>
        <end position="406"/>
    </location>
</feature>
<dbReference type="InterPro" id="IPR013783">
    <property type="entry name" value="Ig-like_fold"/>
</dbReference>
<protein>
    <submittedName>
        <fullName evidence="15">HHLA2 member of B7 family</fullName>
    </submittedName>
</protein>
<dbReference type="STRING" id="9531.ENSCATP00000015840"/>
<keyword evidence="4 13" id="KW-0732">Signal</keyword>
<dbReference type="InterPro" id="IPR003599">
    <property type="entry name" value="Ig_sub"/>
</dbReference>
<sequence length="429" mass="49005">MKAQTSFFLILISSLSGSQGIFLSAFFTYVPMNEQIIIGRLGEDIILPSSFERGSEVVIHWKYQDSYNSYNVHSYYKGSGHLESQDTRYANRTSLFYNEIQNGNASLFFRRLSLLDEGIYTCYVGTAIQAITNKVVLKVGVFLTPMMKYEKRNTNSFLICNVLSVYPRPIITWKMDNTPISENNMQETGSLGPFSINSTLNITGSNSSYECTIENSLLKQTWTGRWTMKDGLHKMQSEHVSLSCELVNDYFSPNQDFKVTWSRMESGISSILAYYLSSSQNTTFYESRFSWNKELKNHSDFSMNLTDLSLSDSGEYLCNISSDEYTLLTIHTVHVEPSQETASDNKGLWILVASLILVLCLILLIWKVKCCTAQIEARRSRHPADGAQRERCRVSTESTHDDNASDNAEENMVRHYFLYQTIYSIKMLL</sequence>
<reference evidence="15" key="1">
    <citation type="submission" date="2025-08" db="UniProtKB">
        <authorList>
            <consortium name="Ensembl"/>
        </authorList>
    </citation>
    <scope>IDENTIFICATION</scope>
</reference>
<feature type="domain" description="Ig-like" evidence="14">
    <location>
        <begin position="236"/>
        <end position="329"/>
    </location>
</feature>
<evidence type="ECO:0000256" key="5">
    <source>
        <dbReference type="ARBA" id="ARBA00022989"/>
    </source>
</evidence>
<dbReference type="GeneTree" id="ENSGT00940000162944"/>
<feature type="signal peptide" evidence="13">
    <location>
        <begin position="1"/>
        <end position="20"/>
    </location>
</feature>
<dbReference type="PROSITE" id="PS50835">
    <property type="entry name" value="IG_LIKE"/>
    <property type="match status" value="2"/>
</dbReference>
<dbReference type="AlphaFoldDB" id="A0A2K5LSB1"/>
<dbReference type="GO" id="GO:0009897">
    <property type="term" value="C:external side of plasma membrane"/>
    <property type="evidence" value="ECO:0007669"/>
    <property type="project" value="TreeGrafter"/>
</dbReference>
<keyword evidence="8" id="KW-0675">Receptor</keyword>
<name>A0A2K5LSB1_CERAT</name>
<proteinExistence type="predicted"/>
<keyword evidence="7" id="KW-1015">Disulfide bond</keyword>
<evidence type="ECO:0000256" key="11">
    <source>
        <dbReference type="SAM" id="MobiDB-lite"/>
    </source>
</evidence>
<evidence type="ECO:0000256" key="9">
    <source>
        <dbReference type="ARBA" id="ARBA00023180"/>
    </source>
</evidence>
<evidence type="ECO:0000256" key="8">
    <source>
        <dbReference type="ARBA" id="ARBA00023170"/>
    </source>
</evidence>
<evidence type="ECO:0000256" key="7">
    <source>
        <dbReference type="ARBA" id="ARBA00023157"/>
    </source>
</evidence>
<reference evidence="15" key="2">
    <citation type="submission" date="2025-09" db="UniProtKB">
        <authorList>
            <consortium name="Ensembl"/>
        </authorList>
    </citation>
    <scope>IDENTIFICATION</scope>
</reference>
<evidence type="ECO:0000256" key="4">
    <source>
        <dbReference type="ARBA" id="ARBA00022729"/>
    </source>
</evidence>
<keyword evidence="5 12" id="KW-1133">Transmembrane helix</keyword>
<dbReference type="FunFam" id="2.60.40.10:FF:001051">
    <property type="entry name" value="HERV-H LTR-associating 2"/>
    <property type="match status" value="1"/>
</dbReference>
<dbReference type="FunFam" id="2.60.40.10:FF:000142">
    <property type="entry name" value="V-set domain-containing T-cell activation inhibitor 1"/>
    <property type="match status" value="1"/>
</dbReference>
<evidence type="ECO:0000256" key="2">
    <source>
        <dbReference type="ARBA" id="ARBA00022475"/>
    </source>
</evidence>
<feature type="transmembrane region" description="Helical" evidence="12">
    <location>
        <begin position="347"/>
        <end position="366"/>
    </location>
</feature>
<dbReference type="InterPro" id="IPR013106">
    <property type="entry name" value="Ig_V-set"/>
</dbReference>
<dbReference type="SUPFAM" id="SSF48726">
    <property type="entry name" value="Immunoglobulin"/>
    <property type="match status" value="3"/>
</dbReference>
<dbReference type="GO" id="GO:0006955">
    <property type="term" value="P:immune response"/>
    <property type="evidence" value="ECO:0007669"/>
    <property type="project" value="TreeGrafter"/>
</dbReference>
<keyword evidence="3 12" id="KW-0812">Transmembrane</keyword>
<dbReference type="InterPro" id="IPR003597">
    <property type="entry name" value="Ig_C1-set"/>
</dbReference>
<dbReference type="GO" id="GO:0042104">
    <property type="term" value="P:positive regulation of activated T cell proliferation"/>
    <property type="evidence" value="ECO:0007669"/>
    <property type="project" value="Ensembl"/>
</dbReference>
<evidence type="ECO:0000256" key="6">
    <source>
        <dbReference type="ARBA" id="ARBA00023136"/>
    </source>
</evidence>
<evidence type="ECO:0000259" key="14">
    <source>
        <dbReference type="PROSITE" id="PS50835"/>
    </source>
</evidence>
<evidence type="ECO:0000256" key="1">
    <source>
        <dbReference type="ARBA" id="ARBA00004251"/>
    </source>
</evidence>
<dbReference type="SMART" id="SM00406">
    <property type="entry name" value="IGv"/>
    <property type="match status" value="2"/>
</dbReference>
<dbReference type="GO" id="GO:0031295">
    <property type="term" value="P:T cell costimulation"/>
    <property type="evidence" value="ECO:0007669"/>
    <property type="project" value="Ensembl"/>
</dbReference>
<dbReference type="PANTHER" id="PTHR25466:SF14">
    <property type="entry name" value="BUTYROPHILIN SUBFAMILY 2 MEMBER A2-LIKE-RELATED"/>
    <property type="match status" value="1"/>
</dbReference>
<accession>A0A2K5LSB1</accession>
<evidence type="ECO:0000256" key="3">
    <source>
        <dbReference type="ARBA" id="ARBA00022692"/>
    </source>
</evidence>
<dbReference type="Pfam" id="PF07686">
    <property type="entry name" value="V-set"/>
    <property type="match status" value="2"/>
</dbReference>
<keyword evidence="10" id="KW-0393">Immunoglobulin domain</keyword>
<dbReference type="GO" id="GO:0042130">
    <property type="term" value="P:negative regulation of T cell proliferation"/>
    <property type="evidence" value="ECO:0007669"/>
    <property type="project" value="TreeGrafter"/>
</dbReference>
<gene>
    <name evidence="15" type="primary">HHLA2</name>
</gene>
<dbReference type="InterPro" id="IPR051713">
    <property type="entry name" value="T-cell_Activation_Regulation"/>
</dbReference>
<evidence type="ECO:0000256" key="12">
    <source>
        <dbReference type="SAM" id="Phobius"/>
    </source>
</evidence>
<keyword evidence="9" id="KW-0325">Glycoprotein</keyword>
<dbReference type="GO" id="GO:0001819">
    <property type="term" value="P:positive regulation of cytokine production"/>
    <property type="evidence" value="ECO:0007669"/>
    <property type="project" value="Ensembl"/>
</dbReference>
<dbReference type="Pfam" id="PF07654">
    <property type="entry name" value="C1-set"/>
    <property type="match status" value="1"/>
</dbReference>
<evidence type="ECO:0000313" key="15">
    <source>
        <dbReference type="Ensembl" id="ENSCATP00000015840.1"/>
    </source>
</evidence>
<dbReference type="GO" id="GO:0007166">
    <property type="term" value="P:cell surface receptor signaling pathway"/>
    <property type="evidence" value="ECO:0007669"/>
    <property type="project" value="TreeGrafter"/>
</dbReference>
<dbReference type="InterPro" id="IPR036179">
    <property type="entry name" value="Ig-like_dom_sf"/>
</dbReference>
<dbReference type="Proteomes" id="UP000233060">
    <property type="component" value="Unassembled WGS sequence"/>
</dbReference>
<organism evidence="15 16">
    <name type="scientific">Cercocebus atys</name>
    <name type="common">Sooty mangabey</name>
    <name type="synonym">Cercocebus torquatus atys</name>
    <dbReference type="NCBI Taxonomy" id="9531"/>
    <lineage>
        <taxon>Eukaryota</taxon>
        <taxon>Metazoa</taxon>
        <taxon>Chordata</taxon>
        <taxon>Craniata</taxon>
        <taxon>Vertebrata</taxon>
        <taxon>Euteleostomi</taxon>
        <taxon>Mammalia</taxon>
        <taxon>Eutheria</taxon>
        <taxon>Euarchontoglires</taxon>
        <taxon>Primates</taxon>
        <taxon>Haplorrhini</taxon>
        <taxon>Catarrhini</taxon>
        <taxon>Cercopithecidae</taxon>
        <taxon>Cercopithecinae</taxon>
        <taxon>Cercocebus</taxon>
    </lineage>
</organism>
<evidence type="ECO:0000256" key="13">
    <source>
        <dbReference type="SAM" id="SignalP"/>
    </source>
</evidence>
<feature type="chain" id="PRO_5014426772" evidence="13">
    <location>
        <begin position="21"/>
        <end position="429"/>
    </location>
</feature>
<dbReference type="Bgee" id="ENSCATG00000031841">
    <property type="expression patterns" value="Expressed in colon and 2 other cell types or tissues"/>
</dbReference>
<keyword evidence="6 12" id="KW-0472">Membrane</keyword>
<dbReference type="InterPro" id="IPR007110">
    <property type="entry name" value="Ig-like_dom"/>
</dbReference>
<evidence type="ECO:0000256" key="10">
    <source>
        <dbReference type="ARBA" id="ARBA00023319"/>
    </source>
</evidence>
<dbReference type="PANTHER" id="PTHR25466">
    <property type="entry name" value="T-LYMPHOCYTE ACTIVATION ANTIGEN"/>
    <property type="match status" value="1"/>
</dbReference>
<dbReference type="SMART" id="SM00409">
    <property type="entry name" value="IG"/>
    <property type="match status" value="2"/>
</dbReference>